<evidence type="ECO:0000256" key="1">
    <source>
        <dbReference type="SAM" id="SignalP"/>
    </source>
</evidence>
<feature type="chain" id="PRO_5022016286" description="PEP-CTERM protein-sorting domain-containing protein" evidence="1">
    <location>
        <begin position="23"/>
        <end position="238"/>
    </location>
</feature>
<dbReference type="AlphaFoldDB" id="A0A517NZ24"/>
<evidence type="ECO:0000313" key="3">
    <source>
        <dbReference type="Proteomes" id="UP000319817"/>
    </source>
</evidence>
<evidence type="ECO:0008006" key="4">
    <source>
        <dbReference type="Google" id="ProtNLM"/>
    </source>
</evidence>
<protein>
    <recommendedName>
        <fullName evidence="4">PEP-CTERM protein-sorting domain-containing protein</fullName>
    </recommendedName>
</protein>
<organism evidence="2 3">
    <name type="scientific">Stieleria marina</name>
    <dbReference type="NCBI Taxonomy" id="1930275"/>
    <lineage>
        <taxon>Bacteria</taxon>
        <taxon>Pseudomonadati</taxon>
        <taxon>Planctomycetota</taxon>
        <taxon>Planctomycetia</taxon>
        <taxon>Pirellulales</taxon>
        <taxon>Pirellulaceae</taxon>
        <taxon>Stieleria</taxon>
    </lineage>
</organism>
<gene>
    <name evidence="2" type="ORF">K239x_43620</name>
</gene>
<feature type="signal peptide" evidence="1">
    <location>
        <begin position="1"/>
        <end position="22"/>
    </location>
</feature>
<proteinExistence type="predicted"/>
<name>A0A517NZ24_9BACT</name>
<keyword evidence="1" id="KW-0732">Signal</keyword>
<dbReference type="EMBL" id="CP036526">
    <property type="protein sequence ID" value="QDT12353.1"/>
    <property type="molecule type" value="Genomic_DNA"/>
</dbReference>
<evidence type="ECO:0000313" key="2">
    <source>
        <dbReference type="EMBL" id="QDT12353.1"/>
    </source>
</evidence>
<reference evidence="2 3" key="1">
    <citation type="submission" date="2019-02" db="EMBL/GenBank/DDBJ databases">
        <title>Deep-cultivation of Planctomycetes and their phenomic and genomic characterization uncovers novel biology.</title>
        <authorList>
            <person name="Wiegand S."/>
            <person name="Jogler M."/>
            <person name="Boedeker C."/>
            <person name="Pinto D."/>
            <person name="Vollmers J."/>
            <person name="Rivas-Marin E."/>
            <person name="Kohn T."/>
            <person name="Peeters S.H."/>
            <person name="Heuer A."/>
            <person name="Rast P."/>
            <person name="Oberbeckmann S."/>
            <person name="Bunk B."/>
            <person name="Jeske O."/>
            <person name="Meyerdierks A."/>
            <person name="Storesund J.E."/>
            <person name="Kallscheuer N."/>
            <person name="Luecker S."/>
            <person name="Lage O.M."/>
            <person name="Pohl T."/>
            <person name="Merkel B.J."/>
            <person name="Hornburger P."/>
            <person name="Mueller R.-W."/>
            <person name="Bruemmer F."/>
            <person name="Labrenz M."/>
            <person name="Spormann A.M."/>
            <person name="Op den Camp H."/>
            <person name="Overmann J."/>
            <person name="Amann R."/>
            <person name="Jetten M.S.M."/>
            <person name="Mascher T."/>
            <person name="Medema M.H."/>
            <person name="Devos D.P."/>
            <person name="Kaster A.-K."/>
            <person name="Ovreas L."/>
            <person name="Rohde M."/>
            <person name="Galperin M.Y."/>
            <person name="Jogler C."/>
        </authorList>
    </citation>
    <scope>NUCLEOTIDE SEQUENCE [LARGE SCALE GENOMIC DNA]</scope>
    <source>
        <strain evidence="2 3">K23_9</strain>
    </source>
</reference>
<accession>A0A517NZ24</accession>
<sequence length="238" mass="25233" precursor="true">MKNSFFLCLTLLLASAAERCDAAIVTVTASGTAYSIHDALLTDAKAGGFVEVGDKFTVEYTIDTSLLTSLFPISGEPAFSTDAITSVSLAHARRESPGVFASSVTEFDSTNFGTNTNNNSVRITDELVSLGASVQSRAHVFSENYFYNRVFVQLTGLNLDPNTTDIASTIVNGVNGAGVIPFVEITTTHKDSNTNATILLNNVTTSSFITAVPEPSSCAVLGCICAVATLRRKRRQGQ</sequence>
<dbReference type="RefSeq" id="WP_145420171.1">
    <property type="nucleotide sequence ID" value="NZ_CP036526.1"/>
</dbReference>
<keyword evidence="3" id="KW-1185">Reference proteome</keyword>
<dbReference type="Proteomes" id="UP000319817">
    <property type="component" value="Chromosome"/>
</dbReference>